<dbReference type="GO" id="GO:0016758">
    <property type="term" value="F:hexosyltransferase activity"/>
    <property type="evidence" value="ECO:0007669"/>
    <property type="project" value="UniProtKB-ARBA"/>
</dbReference>
<reference evidence="2" key="1">
    <citation type="submission" date="2020-01" db="EMBL/GenBank/DDBJ databases">
        <authorList>
            <person name="Meier V. D."/>
            <person name="Meier V D."/>
        </authorList>
    </citation>
    <scope>NUCLEOTIDE SEQUENCE</scope>
    <source>
        <strain evidence="2">HLG_WM_MAG_08</strain>
    </source>
</reference>
<feature type="domain" description="Glycosyltransferase 2-like" evidence="1">
    <location>
        <begin position="6"/>
        <end position="177"/>
    </location>
</feature>
<dbReference type="Pfam" id="PF00535">
    <property type="entry name" value="Glycos_transf_2"/>
    <property type="match status" value="1"/>
</dbReference>
<proteinExistence type="predicted"/>
<keyword evidence="2" id="KW-0328">Glycosyltransferase</keyword>
<dbReference type="InterPro" id="IPR029044">
    <property type="entry name" value="Nucleotide-diphossugar_trans"/>
</dbReference>
<dbReference type="Gene3D" id="3.90.550.10">
    <property type="entry name" value="Spore Coat Polysaccharide Biosynthesis Protein SpsA, Chain A"/>
    <property type="match status" value="1"/>
</dbReference>
<dbReference type="SUPFAM" id="SSF53448">
    <property type="entry name" value="Nucleotide-diphospho-sugar transferases"/>
    <property type="match status" value="1"/>
</dbReference>
<dbReference type="PANTHER" id="PTHR22916:SF3">
    <property type="entry name" value="UDP-GLCNAC:BETAGAL BETA-1,3-N-ACETYLGLUCOSAMINYLTRANSFERASE-LIKE PROTEIN 1"/>
    <property type="match status" value="1"/>
</dbReference>
<dbReference type="PANTHER" id="PTHR22916">
    <property type="entry name" value="GLYCOSYLTRANSFERASE"/>
    <property type="match status" value="1"/>
</dbReference>
<evidence type="ECO:0000313" key="2">
    <source>
        <dbReference type="EMBL" id="CAA6811857.1"/>
    </source>
</evidence>
<organism evidence="2">
    <name type="scientific">uncultured Thiotrichaceae bacterium</name>
    <dbReference type="NCBI Taxonomy" id="298394"/>
    <lineage>
        <taxon>Bacteria</taxon>
        <taxon>Pseudomonadati</taxon>
        <taxon>Pseudomonadota</taxon>
        <taxon>Gammaproteobacteria</taxon>
        <taxon>Thiotrichales</taxon>
        <taxon>Thiotrichaceae</taxon>
        <taxon>environmental samples</taxon>
    </lineage>
</organism>
<dbReference type="EMBL" id="CACVAV010000191">
    <property type="protein sequence ID" value="CAA6811857.1"/>
    <property type="molecule type" value="Genomic_DNA"/>
</dbReference>
<dbReference type="CDD" id="cd04196">
    <property type="entry name" value="GT_2_like_d"/>
    <property type="match status" value="1"/>
</dbReference>
<accession>A0A6S6T573</accession>
<name>A0A6S6T573_9GAMM</name>
<evidence type="ECO:0000259" key="1">
    <source>
        <dbReference type="Pfam" id="PF00535"/>
    </source>
</evidence>
<protein>
    <submittedName>
        <fullName evidence="2">Alpha-L-Rha alpha-1,3-L-rhamnosyltransferase (EC)</fullName>
        <ecNumber evidence="2">2.4.1.-</ecNumber>
    </submittedName>
</protein>
<sequence length="303" mass="34705">MAEVQVLLSTWNGEAWLAELLASLAQQTFVDWELLVRDDGSNDKTVKLLLEWQQLHPDKLVRLDVDGQHLGSTASFSHLVTMSNAPYLMFCDQDDVWFPEKIAVEYGAVKKLSDTHNEQLPLLVHTDLVLVDEHKVLLSNSFWKWRGLNVHQQKQDYLLTNTVTGCAALFNRAAANKAFPVPEGVQYHDRWLGLVCAWFGEVYPLHQAALFYRQHGQNAVGAGLANHQHVSTGSIPERVKNWSIQAEIFLKQFGDELKIKDYRLVEALADLRHLRGWERRKHIVRHQLFKRGVVANLALLWFA</sequence>
<keyword evidence="2" id="KW-0808">Transferase</keyword>
<dbReference type="InterPro" id="IPR001173">
    <property type="entry name" value="Glyco_trans_2-like"/>
</dbReference>
<gene>
    <name evidence="2" type="ORF">HELGO_WM38463</name>
</gene>
<dbReference type="EC" id="2.4.1.-" evidence="2"/>
<dbReference type="AlphaFoldDB" id="A0A6S6T573"/>